<evidence type="ECO:0000313" key="3">
    <source>
        <dbReference type="EMBL" id="MTD20976.1"/>
    </source>
</evidence>
<feature type="region of interest" description="Disordered" evidence="1">
    <location>
        <begin position="873"/>
        <end position="927"/>
    </location>
</feature>
<dbReference type="Proteomes" id="UP000431485">
    <property type="component" value="Unassembled WGS sequence"/>
</dbReference>
<feature type="compositionally biased region" description="Polar residues" evidence="1">
    <location>
        <begin position="18"/>
        <end position="32"/>
    </location>
</feature>
<evidence type="ECO:0000313" key="4">
    <source>
        <dbReference type="Proteomes" id="UP000431485"/>
    </source>
</evidence>
<protein>
    <recommendedName>
        <fullName evidence="2">Dermonecrotic toxin N-terminal domain-containing protein</fullName>
    </recommendedName>
</protein>
<dbReference type="Pfam" id="PF20178">
    <property type="entry name" value="ToxA_N"/>
    <property type="match status" value="1"/>
</dbReference>
<dbReference type="InterPro" id="IPR046673">
    <property type="entry name" value="ToxA_N"/>
</dbReference>
<sequence length="1296" mass="141407">MRLSPQQSTPTVERAPEQASSRPSNPATSTNRYAQGDSQLVQNFLPVLQAKNTTYNAPVQIPANSILGQWRTQLAIALKNPDFQNWIKEKGIAPASIVIFPDTNAISASINHQRVTFNLNDNSGWSTVAGPILAASKVITSGGTDTVHYDDAFSDTTDLGKVALFYGLPDMTKAEVDELKRTGAFPSNTQTGAYNSPAARDEQALVVQQRAVANIYARHERSTHPVPPGDARLVEGFTTQWQKKVSGGKQELVSVPPETILGQWLGLYQKHLEQPVFQHWLNEQGIDLASMRVVPATGTMTATVNGETKTFSLTDNSGWRQVSGPLLDAGKVIAPEPGQSLFVSFANGETATSMKVIAKFYAEPTPPDADTSRQRISQLNREKTFNAPENDKQSPQALEVQRSRAEKFYTEAPQKLAFTKLASDMARAIPDIRSLAKGVAEDIIKKALPDQQNVDADKLWLIQGGTAESSHPDASRSGWFFSGEPTRAETLTDAVIRNFSDAEWAPGNYDSGGGIFKDGPGQGKKNGYGAHNEFPLTPSVFMKGVWDADFQSLMSKKIDEFWDTQGDSYRTVAKGNFVYEARQQLKAFEAKTPEQKTLQPDEHKFTRDDYRLVMKAINNVPVDENTPVTLEQLQAEAPAKGKLRAHAFDINGWGSSDIIRFAEFDDGQGNYQNNRRDGKQVLYIPGANPAFLRFDSLNKMDDWVVEQAKDPKKREALTSHFSLKNRQDGVTFLGKSGVDSSLAHLANGDWRNSEGITIDRSDVKIEGDIFSYLKEQAKARMTSDADSTIKSDSEVSRDTALKTTAVAASLLGKLALLAAPVAAAAGLAGIVEISLGAEKTASGDTQAERKDGAWKTFDGALNTLFSANARGGAGKDPFALPEDELPSLSEQAPDVQGGIPTEEPVAGTSSTARRPSTTPGIVQPQTPSTSLIKMSEHAVANGERLIEGASPDALGVYRIQNKFGTYKHFVRYTDETGNSKVFEIESRYKTGDSITSIISPRTGRAVMRINAARNGEWMRAPGDGGMPKFWKWGRPASPPASEVKIPDKISDNFLNIEGNKIPEAQELDKYLKFKEETHYEFSVRNEEIDSVLKTRFGVSWTIKEDNFSVDPTERATSSSYGTSNYSSIFIQDINRNPYTIITKNPEGTSTVNLDGTGASAEGIKAARVNQFEAAIPDADLRAKISEVAHQGSVAPATITLNLPGESELTDGYTFKADDTHYYIDYAPGSDKTTVRVVSKGHLSNADQDLTHVPNVEVSITRTFTITESNEIDNRFAIGKEAPSRVEVSVITPLSSS</sequence>
<name>A0A7X2RUW0_9PSED</name>
<feature type="domain" description="Dermonecrotic toxin N-terminal" evidence="2">
    <location>
        <begin position="428"/>
        <end position="723"/>
    </location>
</feature>
<comment type="caution">
    <text evidence="3">The sequence shown here is derived from an EMBL/GenBank/DDBJ whole genome shotgun (WGS) entry which is preliminary data.</text>
</comment>
<evidence type="ECO:0000256" key="1">
    <source>
        <dbReference type="SAM" id="MobiDB-lite"/>
    </source>
</evidence>
<reference evidence="3 4" key="1">
    <citation type="submission" date="2019-11" db="EMBL/GenBank/DDBJ databases">
        <title>Pseudmonas karstica sp. nov. and Pseudomonas spelaei sp. nov. from caves.</title>
        <authorList>
            <person name="Zeman M."/>
        </authorList>
    </citation>
    <scope>NUCLEOTIDE SEQUENCE [LARGE SCALE GENOMIC DNA]</scope>
    <source>
        <strain evidence="3 4">CCM 7891</strain>
    </source>
</reference>
<proteinExistence type="predicted"/>
<dbReference type="RefSeq" id="WP_154744604.1">
    <property type="nucleotide sequence ID" value="NZ_JBHSTG010000049.1"/>
</dbReference>
<feature type="compositionally biased region" description="Low complexity" evidence="1">
    <location>
        <begin position="906"/>
        <end position="920"/>
    </location>
</feature>
<feature type="compositionally biased region" description="Polar residues" evidence="1">
    <location>
        <begin position="1"/>
        <end position="11"/>
    </location>
</feature>
<keyword evidence="4" id="KW-1185">Reference proteome</keyword>
<dbReference type="EMBL" id="WLYI01000024">
    <property type="protein sequence ID" value="MTD20976.1"/>
    <property type="molecule type" value="Genomic_DNA"/>
</dbReference>
<feature type="region of interest" description="Disordered" evidence="1">
    <location>
        <begin position="1"/>
        <end position="32"/>
    </location>
</feature>
<organism evidence="3 4">
    <name type="scientific">Pseudomonas karstica</name>
    <dbReference type="NCBI Taxonomy" id="1055468"/>
    <lineage>
        <taxon>Bacteria</taxon>
        <taxon>Pseudomonadati</taxon>
        <taxon>Pseudomonadota</taxon>
        <taxon>Gammaproteobacteria</taxon>
        <taxon>Pseudomonadales</taxon>
        <taxon>Pseudomonadaceae</taxon>
        <taxon>Pseudomonas</taxon>
    </lineage>
</organism>
<dbReference type="OrthoDB" id="8031060at2"/>
<evidence type="ECO:0000259" key="2">
    <source>
        <dbReference type="Pfam" id="PF20178"/>
    </source>
</evidence>
<gene>
    <name evidence="3" type="ORF">GIR22_17780</name>
</gene>
<accession>A0A7X2RUW0</accession>